<feature type="transmembrane region" description="Helical" evidence="8">
    <location>
        <begin position="253"/>
        <end position="274"/>
    </location>
</feature>
<evidence type="ECO:0000256" key="5">
    <source>
        <dbReference type="ARBA" id="ARBA00022989"/>
    </source>
</evidence>
<dbReference type="KEGG" id="rid:RIdsm_04697"/>
<dbReference type="GO" id="GO:0055085">
    <property type="term" value="P:transmembrane transport"/>
    <property type="evidence" value="ECO:0007669"/>
    <property type="project" value="InterPro"/>
</dbReference>
<sequence length="369" mass="38282">MPAAVAGKARRDIPTAPGKGGRAMRCPLFAPGEPVAGGEGAAAVSFPFAPPAGRANKPAMLEIFLQTLPFFCVIGLGFGAGRTGFFTEEATAWLTKFVFYFALSAMLFRFSANLSFGEVFNIRFIAAYLWATAFVYGVVMMAAFLRGASIEEAAFESQCGVIGNVGFLGVPMLTLLMGEAAIGSVMLVLSIDLIVFGSLVVILVTGSRDGAVGLGAFRTVGLGLLKNPMIVSIVLGLGWSALKLPIPGVMNDFLSLLGGAATPGALFAIGASLATKKAERPLIAGWLSFSKLVLHPGAVAFSALILFPVEPYGAAVMIAAAALPVAGNVYILAEHYRIAPQRVSASILISTALAVVTVSLVIGWVGQLY</sequence>
<feature type="transmembrane region" description="Helical" evidence="8">
    <location>
        <begin position="216"/>
        <end position="241"/>
    </location>
</feature>
<evidence type="ECO:0000313" key="10">
    <source>
        <dbReference type="Proteomes" id="UP000325785"/>
    </source>
</evidence>
<feature type="transmembrane region" description="Helical" evidence="8">
    <location>
        <begin position="345"/>
        <end position="366"/>
    </location>
</feature>
<keyword evidence="2" id="KW-0813">Transport</keyword>
<organism evidence="9 10">
    <name type="scientific">Roseovarius indicus</name>
    <dbReference type="NCBI Taxonomy" id="540747"/>
    <lineage>
        <taxon>Bacteria</taxon>
        <taxon>Pseudomonadati</taxon>
        <taxon>Pseudomonadota</taxon>
        <taxon>Alphaproteobacteria</taxon>
        <taxon>Rhodobacterales</taxon>
        <taxon>Roseobacteraceae</taxon>
        <taxon>Roseovarius</taxon>
    </lineage>
</organism>
<reference evidence="9 10" key="1">
    <citation type="submission" date="2018-08" db="EMBL/GenBank/DDBJ databases">
        <title>Genetic Globetrotter - A new plasmid hitch-hiking vast phylogenetic and geographic distances.</title>
        <authorList>
            <person name="Vollmers J."/>
            <person name="Petersen J."/>
        </authorList>
    </citation>
    <scope>NUCLEOTIDE SEQUENCE [LARGE SCALE GENOMIC DNA]</scope>
    <source>
        <strain evidence="9 10">DSM 26383</strain>
    </source>
</reference>
<feature type="transmembrane region" description="Helical" evidence="8">
    <location>
        <begin position="93"/>
        <end position="112"/>
    </location>
</feature>
<name>A0A5P3AHN5_9RHOB</name>
<evidence type="ECO:0000256" key="7">
    <source>
        <dbReference type="SAM" id="MobiDB-lite"/>
    </source>
</evidence>
<dbReference type="PANTHER" id="PTHR36838:SF3">
    <property type="entry name" value="TRANSPORTER AUXIN EFFLUX CARRIER EC FAMILY"/>
    <property type="match status" value="1"/>
</dbReference>
<keyword evidence="4 8" id="KW-0812">Transmembrane</keyword>
<evidence type="ECO:0000256" key="8">
    <source>
        <dbReference type="SAM" id="Phobius"/>
    </source>
</evidence>
<evidence type="ECO:0000256" key="4">
    <source>
        <dbReference type="ARBA" id="ARBA00022692"/>
    </source>
</evidence>
<protein>
    <submittedName>
        <fullName evidence="9">Putative transporter YfdV</fullName>
    </submittedName>
</protein>
<keyword evidence="5 8" id="KW-1133">Transmembrane helix</keyword>
<feature type="transmembrane region" description="Helical" evidence="8">
    <location>
        <begin position="180"/>
        <end position="204"/>
    </location>
</feature>
<comment type="subcellular location">
    <subcellularLocation>
        <location evidence="1">Membrane</location>
        <topology evidence="1">Multi-pass membrane protein</topology>
    </subcellularLocation>
</comment>
<dbReference type="EMBL" id="CP031598">
    <property type="protein sequence ID" value="QEW28857.1"/>
    <property type="molecule type" value="Genomic_DNA"/>
</dbReference>
<evidence type="ECO:0000256" key="3">
    <source>
        <dbReference type="ARBA" id="ARBA00022475"/>
    </source>
</evidence>
<proteinExistence type="predicted"/>
<keyword evidence="3" id="KW-1003">Cell membrane</keyword>
<keyword evidence="6 8" id="KW-0472">Membrane</keyword>
<evidence type="ECO:0000256" key="1">
    <source>
        <dbReference type="ARBA" id="ARBA00004141"/>
    </source>
</evidence>
<evidence type="ECO:0000256" key="2">
    <source>
        <dbReference type="ARBA" id="ARBA00022448"/>
    </source>
</evidence>
<gene>
    <name evidence="9" type="ORF">RIdsm_04697</name>
</gene>
<dbReference type="AlphaFoldDB" id="A0A5P3AHN5"/>
<dbReference type="Proteomes" id="UP000325785">
    <property type="component" value="Chromosome"/>
</dbReference>
<dbReference type="PANTHER" id="PTHR36838">
    <property type="entry name" value="AUXIN EFFLUX CARRIER FAMILY PROTEIN"/>
    <property type="match status" value="1"/>
</dbReference>
<accession>A0A5P3AHN5</accession>
<feature type="region of interest" description="Disordered" evidence="7">
    <location>
        <begin position="1"/>
        <end position="20"/>
    </location>
</feature>
<evidence type="ECO:0000313" key="9">
    <source>
        <dbReference type="EMBL" id="QEW28857.1"/>
    </source>
</evidence>
<dbReference type="GO" id="GO:0016020">
    <property type="term" value="C:membrane"/>
    <property type="evidence" value="ECO:0007669"/>
    <property type="project" value="UniProtKB-SubCell"/>
</dbReference>
<feature type="transmembrane region" description="Helical" evidence="8">
    <location>
        <begin position="124"/>
        <end position="145"/>
    </location>
</feature>
<dbReference type="Pfam" id="PF03547">
    <property type="entry name" value="Mem_trans"/>
    <property type="match status" value="2"/>
</dbReference>
<feature type="transmembrane region" description="Helical" evidence="8">
    <location>
        <begin position="312"/>
        <end position="333"/>
    </location>
</feature>
<evidence type="ECO:0000256" key="6">
    <source>
        <dbReference type="ARBA" id="ARBA00023136"/>
    </source>
</evidence>
<feature type="transmembrane region" description="Helical" evidence="8">
    <location>
        <begin position="286"/>
        <end position="306"/>
    </location>
</feature>
<dbReference type="InterPro" id="IPR004776">
    <property type="entry name" value="Mem_transp_PIN-like"/>
</dbReference>
<feature type="transmembrane region" description="Helical" evidence="8">
    <location>
        <begin position="63"/>
        <end position="81"/>
    </location>
</feature>